<dbReference type="Pfam" id="PF20419">
    <property type="entry name" value="DUF6701"/>
    <property type="match status" value="1"/>
</dbReference>
<name>A0AAN0Y4S3_VIBNA</name>
<accession>A0AAN0Y4S3</accession>
<dbReference type="GeneID" id="70911227"/>
<sequence length="1233" mass="136623">MNKIVLMFALITMPFFSHADDWDETESCRVKLKDSFAIEAKYCDDCDTDDIKFYVRGKKDNTIELKEDVIYLKKEGNVNGNGKSVLYRLWSANDDVDGIFNEDEDHLDGDTVYTIRIEFNDIEKSGNSYTVNLSYFLYDGTTLLKPGIESRVEFDHLSNSSDVFFEQDEDLFDLNCRPSSRPEPNPEPEFSVPDNVCESFPEPIQGWKQSQSKLVVTNKEVRITGWSDEYLADSQNYYTYKQDWENGSEWSTLRIGFDKGGQAWQLYQNPDSKVCNDAMGCLPGDGVAGDGSLAGNDGLVESRKAQTPTPLAAAFNSSRVLVIRMKETDANFYGKVCLSESDACSFTESGGKVVIRLKRDLKSLDIKGYNTNKTVELQLDGKRVIERFSYDSGNDLSLYFSDNAELTVKTFINTGSNPKLIFGSNVTVNVVGTDQPPGSYLNKNADFALEGAYFDYRTYQKELTLPVIYGPQASFHFKTNSGQVFKGFILAKSIVLDTSEHMYGAITSLWLDMRGSSKVSKPDYSCSSIEPNEDDYSLELTPESAFSLICEGISPTVSVLSDGKLASDFNGTVVVSIDGVEQSYSSPSEKFSIESGEENKVVSVSAYIEGDQDDTLVTGSYEFVPFKFSADDQYVVAGKSKVVKVKTLACDDNGGVVDVDNGYNGTLTSTSSWIVPASGSKGNVTFAPKFVDGTAKSEFVVDESGQIKVSLEDSNFDCTGIEGCPIEGSGTLKGNFMVYSRPWAFALCSTADTNLDTATGTSSGGKAFIAAGEEFDIQVLPIKYQAENTGEVESSSAWCNAASITSNFFLDGSISNQVKLTSEVASPISYASNELLVSNDSLLQPRVNGDKQYNFTDLYWNDVGSLKVMASTKNYDSTCSSPIGLEGWYECTQLGYRNIGRFYPEHFKITKTTWDYPDTQEDASYIYMEQKFDLVQFDVSAFSSKGELTQNYGLFSNAYKVNFELSGDYAERLNIDDESEFNKSDWSGAVWSKSWSNSIEWSKLALPDGPFNSGIGEKPTVTKIGLSIRQEKNELKDPSQFKYIQKVEGETEKTTTSNTQSLLSQPDVRYGRINLDDVGGRSGSRLTVPLRVEYWNGIRFVRHADDGGTTIEAELEKQTVIWPGNEVGCDVIVEVVDDDVTKPEGYNTISDAQVDQGTLPNDLNERLLAHQDCSNPPRQQSQVWLDLDANGLPWLQYNWRGKGEENPSSVVTFGIHRGNDRVIYRGEPGLTAQ</sequence>
<dbReference type="RefSeq" id="WP_020334500.1">
    <property type="nucleotide sequence ID" value="NZ_ATFJ01000023.1"/>
</dbReference>
<proteinExistence type="predicted"/>
<feature type="signal peptide" evidence="1">
    <location>
        <begin position="1"/>
        <end position="19"/>
    </location>
</feature>
<evidence type="ECO:0000313" key="3">
    <source>
        <dbReference type="EMBL" id="ANQ13607.1"/>
    </source>
</evidence>
<reference evidence="3 4" key="1">
    <citation type="submission" date="2016-07" db="EMBL/GenBank/DDBJ databases">
        <title>Developing Vibrio natriegens as a novel, fast-growing host for biotechnology.</title>
        <authorList>
            <person name="Weinstock M.T."/>
            <person name="Hesek E.D."/>
            <person name="Wilson C.M."/>
            <person name="Gibson D.G."/>
        </authorList>
    </citation>
    <scope>NUCLEOTIDE SEQUENCE [LARGE SCALE GENOMIC DNA]</scope>
    <source>
        <strain evidence="3 4">ATCC 14048</strain>
    </source>
</reference>
<dbReference type="AlphaFoldDB" id="A0AAN0Y4S3"/>
<keyword evidence="4" id="KW-1185">Reference proteome</keyword>
<dbReference type="EMBL" id="CP016345">
    <property type="protein sequence ID" value="ANQ13607.1"/>
    <property type="molecule type" value="Genomic_DNA"/>
</dbReference>
<feature type="domain" description="DUF6701" evidence="2">
    <location>
        <begin position="658"/>
        <end position="1227"/>
    </location>
</feature>
<feature type="chain" id="PRO_5042896965" description="DUF6701 domain-containing protein" evidence="1">
    <location>
        <begin position="20"/>
        <end position="1233"/>
    </location>
</feature>
<dbReference type="InterPro" id="IPR046524">
    <property type="entry name" value="DUF6701"/>
</dbReference>
<gene>
    <name evidence="3" type="ORF">BA890_12895</name>
</gene>
<evidence type="ECO:0000256" key="1">
    <source>
        <dbReference type="SAM" id="SignalP"/>
    </source>
</evidence>
<evidence type="ECO:0000313" key="4">
    <source>
        <dbReference type="Proteomes" id="UP000092741"/>
    </source>
</evidence>
<organism evidence="3 4">
    <name type="scientific">Vibrio natriegens NBRC 15636 = ATCC 14048 = DSM 759</name>
    <dbReference type="NCBI Taxonomy" id="1219067"/>
    <lineage>
        <taxon>Bacteria</taxon>
        <taxon>Pseudomonadati</taxon>
        <taxon>Pseudomonadota</taxon>
        <taxon>Gammaproteobacteria</taxon>
        <taxon>Vibrionales</taxon>
        <taxon>Vibrionaceae</taxon>
        <taxon>Vibrio</taxon>
    </lineage>
</organism>
<protein>
    <recommendedName>
        <fullName evidence="2">DUF6701 domain-containing protein</fullName>
    </recommendedName>
</protein>
<keyword evidence="1" id="KW-0732">Signal</keyword>
<evidence type="ECO:0000259" key="2">
    <source>
        <dbReference type="Pfam" id="PF20419"/>
    </source>
</evidence>
<dbReference type="Proteomes" id="UP000092741">
    <property type="component" value="Chromosome 1"/>
</dbReference>